<feature type="compositionally biased region" description="Polar residues" evidence="7">
    <location>
        <begin position="769"/>
        <end position="789"/>
    </location>
</feature>
<dbReference type="PANTHER" id="PTHR31845:SF39">
    <property type="entry name" value="TRANSCRIPTION FACTOR PBCR-RELATED"/>
    <property type="match status" value="1"/>
</dbReference>
<dbReference type="Pfam" id="PF04082">
    <property type="entry name" value="Fungal_trans"/>
    <property type="match status" value="1"/>
</dbReference>
<protein>
    <recommendedName>
        <fullName evidence="8">Xylanolytic transcriptional activator regulatory domain-containing protein</fullName>
    </recommendedName>
</protein>
<reference evidence="9 10" key="1">
    <citation type="submission" date="2024-02" db="EMBL/GenBank/DDBJ databases">
        <title>De novo assembly and annotation of 12 fungi associated with fruit tree decline syndrome in Ontario, Canada.</title>
        <authorList>
            <person name="Sulman M."/>
            <person name="Ellouze W."/>
            <person name="Ilyukhin E."/>
        </authorList>
    </citation>
    <scope>NUCLEOTIDE SEQUENCE [LARGE SCALE GENOMIC DNA]</scope>
    <source>
        <strain evidence="9 10">M42-189</strain>
    </source>
</reference>
<keyword evidence="6" id="KW-0175">Coiled coil</keyword>
<feature type="region of interest" description="Disordered" evidence="7">
    <location>
        <begin position="751"/>
        <end position="836"/>
    </location>
</feature>
<evidence type="ECO:0000256" key="1">
    <source>
        <dbReference type="ARBA" id="ARBA00004123"/>
    </source>
</evidence>
<accession>A0ABR3QW30</accession>
<comment type="caution">
    <text evidence="9">The sequence shown here is derived from an EMBL/GenBank/DDBJ whole genome shotgun (WGS) entry which is preliminary data.</text>
</comment>
<evidence type="ECO:0000256" key="5">
    <source>
        <dbReference type="ARBA" id="ARBA00023242"/>
    </source>
</evidence>
<sequence>MAENIDPRLQQFSSLPPRSLAQQSYTTPAQPLQSSATPYYLPTPNNAQTRPSNIDPAFEQTSPTGPEESHDEDDHDDGDLDGAHGTPGSGKSPHDLKRPRACDSCRGLKVSSTKSQLRAPKLTNFFRFDATKRGPTSHASAARRPTVHGDDPLSSPNPRDAPFRPKFSWEMFITTPPTRKRQKKADSRVAELERKIDALTATLHAQKGAPEPRNYPGMPQYEGGTTPYPQQEGGFRAGSIVHDWSNAPSAQERYPDIPPGYGPAQSMQRGPETKRRKLGDGSSHNATIPEDMDAVHRDLIEHIDMKRTGRKGIHTDHSNINTLIDSLMTPDTAERIFQRYVNEICPHFPAVPFPAGTTARELREKKPLLFLSILAGSSHGAAEQLVSQDVQRDLTKILKDQFADIIWRNGEKSLEVVQALQVGVLWYRPPLHYEQHNFYMMVNCAAVMALDLGLGRRNTPTVMKLAVGPFRRCHPNTSSIESRRTFLVCYYLCMSITMVLRRPILLRWTKYMEESVKLLETSPEALPSDKILCQHVKMAHIGENISVQFCMDDPSVEVAISEPKVIYALKIFENELQQLKDDNASLFKDVDPALRLAEHVTNLYMHEIALHHNQSPADFQPPFPQETFTSGVSAKEAVGPAHIGALGECLTATHGILDTILSVPLDILLTLPVIFCVRAIYAIVCLMKMWVSVTSSGEVGNFINKDLLQIEAYTERLVTMFNAIVSRDAQSPHGKFYFVAKRLQERFAHIKEGASKTEHSSDGNEDSRSSTTKSMSKPRSRQSSQNQTPLHLLSEVAMGSSNTAPPQPASQIPSQPQQQQQPQAQMQQTQAPPQAAMQSWYPGMSNQQIAPDVMGMPQGNFDPNFDFTQFDLSTGSDADLSALFIPDSMMWSYPPDGMGMQGYGGF</sequence>
<dbReference type="PANTHER" id="PTHR31845">
    <property type="entry name" value="FINGER DOMAIN PROTEIN, PUTATIVE-RELATED"/>
    <property type="match status" value="1"/>
</dbReference>
<dbReference type="Proteomes" id="UP001521785">
    <property type="component" value="Unassembled WGS sequence"/>
</dbReference>
<dbReference type="InterPro" id="IPR007219">
    <property type="entry name" value="XnlR_reg_dom"/>
</dbReference>
<evidence type="ECO:0000259" key="8">
    <source>
        <dbReference type="Pfam" id="PF04082"/>
    </source>
</evidence>
<feature type="region of interest" description="Disordered" evidence="7">
    <location>
        <begin position="128"/>
        <end position="164"/>
    </location>
</feature>
<feature type="compositionally biased region" description="Basic and acidic residues" evidence="7">
    <location>
        <begin position="92"/>
        <end position="103"/>
    </location>
</feature>
<dbReference type="CDD" id="cd12148">
    <property type="entry name" value="fungal_TF_MHR"/>
    <property type="match status" value="1"/>
</dbReference>
<keyword evidence="3" id="KW-0238">DNA-binding</keyword>
<feature type="coiled-coil region" evidence="6">
    <location>
        <begin position="182"/>
        <end position="209"/>
    </location>
</feature>
<evidence type="ECO:0000313" key="9">
    <source>
        <dbReference type="EMBL" id="KAL1596347.1"/>
    </source>
</evidence>
<feature type="compositionally biased region" description="Acidic residues" evidence="7">
    <location>
        <begin position="69"/>
        <end position="80"/>
    </location>
</feature>
<proteinExistence type="predicted"/>
<evidence type="ECO:0000256" key="7">
    <source>
        <dbReference type="SAM" id="MobiDB-lite"/>
    </source>
</evidence>
<dbReference type="EMBL" id="JAKJXO020000014">
    <property type="protein sequence ID" value="KAL1596347.1"/>
    <property type="molecule type" value="Genomic_DNA"/>
</dbReference>
<organism evidence="9 10">
    <name type="scientific">Paraconiothyrium brasiliense</name>
    <dbReference type="NCBI Taxonomy" id="300254"/>
    <lineage>
        <taxon>Eukaryota</taxon>
        <taxon>Fungi</taxon>
        <taxon>Dikarya</taxon>
        <taxon>Ascomycota</taxon>
        <taxon>Pezizomycotina</taxon>
        <taxon>Dothideomycetes</taxon>
        <taxon>Pleosporomycetidae</taxon>
        <taxon>Pleosporales</taxon>
        <taxon>Massarineae</taxon>
        <taxon>Didymosphaeriaceae</taxon>
        <taxon>Paraconiothyrium</taxon>
    </lineage>
</organism>
<keyword evidence="4" id="KW-0804">Transcription</keyword>
<feature type="region of interest" description="Disordered" evidence="7">
    <location>
        <begin position="249"/>
        <end position="290"/>
    </location>
</feature>
<evidence type="ECO:0000256" key="6">
    <source>
        <dbReference type="SAM" id="Coils"/>
    </source>
</evidence>
<name>A0ABR3QW30_9PLEO</name>
<feature type="compositionally biased region" description="Basic and acidic residues" evidence="7">
    <location>
        <begin position="751"/>
        <end position="768"/>
    </location>
</feature>
<feature type="region of interest" description="Disordered" evidence="7">
    <location>
        <begin position="1"/>
        <end position="116"/>
    </location>
</feature>
<comment type="subcellular location">
    <subcellularLocation>
        <location evidence="1">Nucleus</location>
    </subcellularLocation>
</comment>
<evidence type="ECO:0000256" key="2">
    <source>
        <dbReference type="ARBA" id="ARBA00023015"/>
    </source>
</evidence>
<keyword evidence="5" id="KW-0539">Nucleus</keyword>
<keyword evidence="2" id="KW-0805">Transcription regulation</keyword>
<evidence type="ECO:0000256" key="4">
    <source>
        <dbReference type="ARBA" id="ARBA00023163"/>
    </source>
</evidence>
<feature type="domain" description="Xylanolytic transcriptional activator regulatory" evidence="8">
    <location>
        <begin position="359"/>
        <end position="507"/>
    </location>
</feature>
<keyword evidence="10" id="KW-1185">Reference proteome</keyword>
<gene>
    <name evidence="9" type="ORF">SLS60_008992</name>
</gene>
<dbReference type="InterPro" id="IPR051089">
    <property type="entry name" value="prtT"/>
</dbReference>
<feature type="compositionally biased region" description="Low complexity" evidence="7">
    <location>
        <begin position="809"/>
        <end position="836"/>
    </location>
</feature>
<feature type="compositionally biased region" description="Polar residues" evidence="7">
    <location>
        <begin position="10"/>
        <end position="52"/>
    </location>
</feature>
<evidence type="ECO:0000256" key="3">
    <source>
        <dbReference type="ARBA" id="ARBA00023125"/>
    </source>
</evidence>
<evidence type="ECO:0000313" key="10">
    <source>
        <dbReference type="Proteomes" id="UP001521785"/>
    </source>
</evidence>